<proteinExistence type="predicted"/>
<evidence type="ECO:0000313" key="1">
    <source>
        <dbReference type="EMBL" id="GIY40510.1"/>
    </source>
</evidence>
<dbReference type="Proteomes" id="UP001054945">
    <property type="component" value="Unassembled WGS sequence"/>
</dbReference>
<dbReference type="EMBL" id="BPLR01010622">
    <property type="protein sequence ID" value="GIY40510.1"/>
    <property type="molecule type" value="Genomic_DNA"/>
</dbReference>
<protein>
    <submittedName>
        <fullName evidence="1">Uncharacterized protein</fullName>
    </submittedName>
</protein>
<gene>
    <name evidence="1" type="ORF">CEXT_735481</name>
</gene>
<keyword evidence="2" id="KW-1185">Reference proteome</keyword>
<reference evidence="1 2" key="1">
    <citation type="submission" date="2021-06" db="EMBL/GenBank/DDBJ databases">
        <title>Caerostris extrusa draft genome.</title>
        <authorList>
            <person name="Kono N."/>
            <person name="Arakawa K."/>
        </authorList>
    </citation>
    <scope>NUCLEOTIDE SEQUENCE [LARGE SCALE GENOMIC DNA]</scope>
</reference>
<name>A0AAV4T308_CAEEX</name>
<organism evidence="1 2">
    <name type="scientific">Caerostris extrusa</name>
    <name type="common">Bark spider</name>
    <name type="synonym">Caerostris bankana</name>
    <dbReference type="NCBI Taxonomy" id="172846"/>
    <lineage>
        <taxon>Eukaryota</taxon>
        <taxon>Metazoa</taxon>
        <taxon>Ecdysozoa</taxon>
        <taxon>Arthropoda</taxon>
        <taxon>Chelicerata</taxon>
        <taxon>Arachnida</taxon>
        <taxon>Araneae</taxon>
        <taxon>Araneomorphae</taxon>
        <taxon>Entelegynae</taxon>
        <taxon>Araneoidea</taxon>
        <taxon>Araneidae</taxon>
        <taxon>Caerostris</taxon>
    </lineage>
</organism>
<sequence>MLVEHRVMCAASFREGRNSTGGVRCFHFWSLETETIEKEDCSQLLLQPWFQCSQDLRPTGNQPKGVR</sequence>
<dbReference type="AlphaFoldDB" id="A0AAV4T308"/>
<accession>A0AAV4T308</accession>
<evidence type="ECO:0000313" key="2">
    <source>
        <dbReference type="Proteomes" id="UP001054945"/>
    </source>
</evidence>
<comment type="caution">
    <text evidence="1">The sequence shown here is derived from an EMBL/GenBank/DDBJ whole genome shotgun (WGS) entry which is preliminary data.</text>
</comment>